<comment type="caution">
    <text evidence="2">The sequence shown here is derived from an EMBL/GenBank/DDBJ whole genome shotgun (WGS) entry which is preliminary data.</text>
</comment>
<dbReference type="KEGG" id="crq:GCK72_006891"/>
<feature type="transmembrane region" description="Helical" evidence="1">
    <location>
        <begin position="89"/>
        <end position="114"/>
    </location>
</feature>
<dbReference type="PANTHER" id="PTHR45830">
    <property type="entry name" value="SERPENTINE RECEPTOR, CLASS I"/>
    <property type="match status" value="1"/>
</dbReference>
<evidence type="ECO:0000256" key="1">
    <source>
        <dbReference type="SAM" id="Phobius"/>
    </source>
</evidence>
<keyword evidence="1" id="KW-1133">Transmembrane helix</keyword>
<feature type="transmembrane region" description="Helical" evidence="1">
    <location>
        <begin position="278"/>
        <end position="300"/>
    </location>
</feature>
<organism evidence="2 3">
    <name type="scientific">Caenorhabditis remanei</name>
    <name type="common">Caenorhabditis vulgaris</name>
    <dbReference type="NCBI Taxonomy" id="31234"/>
    <lineage>
        <taxon>Eukaryota</taxon>
        <taxon>Metazoa</taxon>
        <taxon>Ecdysozoa</taxon>
        <taxon>Nematoda</taxon>
        <taxon>Chromadorea</taxon>
        <taxon>Rhabditida</taxon>
        <taxon>Rhabditina</taxon>
        <taxon>Rhabditomorpha</taxon>
        <taxon>Rhabditoidea</taxon>
        <taxon>Rhabditidae</taxon>
        <taxon>Peloderinae</taxon>
        <taxon>Caenorhabditis</taxon>
    </lineage>
</organism>
<feature type="transmembrane region" description="Helical" evidence="1">
    <location>
        <begin position="195"/>
        <end position="222"/>
    </location>
</feature>
<dbReference type="InterPro" id="IPR019429">
    <property type="entry name" value="7TM_GPCR_serpentine_rcpt_Sri"/>
</dbReference>
<reference evidence="2 3" key="1">
    <citation type="submission" date="2019-12" db="EMBL/GenBank/DDBJ databases">
        <title>Chromosome-level assembly of the Caenorhabditis remanei genome.</title>
        <authorList>
            <person name="Teterina A.A."/>
            <person name="Willis J.H."/>
            <person name="Phillips P.C."/>
        </authorList>
    </citation>
    <scope>NUCLEOTIDE SEQUENCE [LARGE SCALE GENOMIC DNA]</scope>
    <source>
        <strain evidence="2 3">PX506</strain>
        <tissue evidence="2">Whole organism</tissue>
    </source>
</reference>
<accession>A0A6A5HKM1</accession>
<dbReference type="AlphaFoldDB" id="A0A6A5HKM1"/>
<evidence type="ECO:0000313" key="2">
    <source>
        <dbReference type="EMBL" id="KAF1766933.1"/>
    </source>
</evidence>
<dbReference type="RefSeq" id="XP_003109984.2">
    <property type="nucleotide sequence ID" value="XM_003109936.2"/>
</dbReference>
<name>A0A6A5HKM1_CAERE</name>
<dbReference type="Pfam" id="PF10327">
    <property type="entry name" value="7TM_GPCR_Sri"/>
    <property type="match status" value="1"/>
</dbReference>
<dbReference type="PANTHER" id="PTHR45830:SF3">
    <property type="entry name" value="G PROTEIN-COUPLED RECEPTOR-RELATED"/>
    <property type="match status" value="1"/>
</dbReference>
<evidence type="ECO:0000313" key="3">
    <source>
        <dbReference type="Proteomes" id="UP000483820"/>
    </source>
</evidence>
<feature type="transmembrane region" description="Helical" evidence="1">
    <location>
        <begin position="135"/>
        <end position="157"/>
    </location>
</feature>
<dbReference type="CTD" id="9803968"/>
<keyword evidence="1" id="KW-0812">Transmembrane</keyword>
<sequence length="330" mass="38110">MIDIDFTEPEWLLTYYDCIGLLSSILNLLGIYLLIFKSGRLGTFRFHFLTFQILSVLTDIHLTILMKPIPLTPLFAGYTVGIMPKYFNISAHHCAMLTGFVAVVQLESLVLCFAKMHQAIAVVLNTHVVPRFLEYFCYSLCILCPIFLSGCIEYFHISQDEQWMYLLQVYPELVPGFQTLTHFVLYIKTRHLNQLLVTMILSGMSLFLIFVLFLFDIFNLMVDLKIRRSTSYYQKHKEAMHSLMVQFVTSSICLVPPFILVIVVFFEVPHGQFLSEIFIAWFVSHSSINMISLIVFFPPYQNFFLRFLKRKNSKHTTPVAVVPAAMSSGM</sequence>
<keyword evidence="1" id="KW-0472">Membrane</keyword>
<feature type="transmembrane region" description="Helical" evidence="1">
    <location>
        <begin position="243"/>
        <end position="266"/>
    </location>
</feature>
<proteinExistence type="predicted"/>
<protein>
    <submittedName>
        <fullName evidence="2">Uncharacterized protein</fullName>
    </submittedName>
</protein>
<gene>
    <name evidence="2" type="ORF">GCK72_006891</name>
</gene>
<dbReference type="GeneID" id="9803968"/>
<dbReference type="EMBL" id="WUAV01000002">
    <property type="protein sequence ID" value="KAF1766933.1"/>
    <property type="molecule type" value="Genomic_DNA"/>
</dbReference>
<feature type="transmembrane region" description="Helical" evidence="1">
    <location>
        <begin position="12"/>
        <end position="36"/>
    </location>
</feature>
<dbReference type="Proteomes" id="UP000483820">
    <property type="component" value="Chromosome II"/>
</dbReference>